<dbReference type="GO" id="GO:0016887">
    <property type="term" value="F:ATP hydrolysis activity"/>
    <property type="evidence" value="ECO:0007669"/>
    <property type="project" value="InterPro"/>
</dbReference>
<dbReference type="SUPFAM" id="SSF48452">
    <property type="entry name" value="TPR-like"/>
    <property type="match status" value="1"/>
</dbReference>
<dbReference type="InterPro" id="IPR036388">
    <property type="entry name" value="WH-like_DNA-bd_sf"/>
</dbReference>
<dbReference type="GO" id="GO:0000160">
    <property type="term" value="P:phosphorelay signal transduction system"/>
    <property type="evidence" value="ECO:0007669"/>
    <property type="project" value="InterPro"/>
</dbReference>
<evidence type="ECO:0000256" key="2">
    <source>
        <dbReference type="PROSITE-ProRule" id="PRU01091"/>
    </source>
</evidence>
<evidence type="ECO:0000256" key="1">
    <source>
        <dbReference type="ARBA" id="ARBA00023125"/>
    </source>
</evidence>
<dbReference type="AlphaFoldDB" id="A0AAQ1JVW6"/>
<feature type="DNA-binding region" description="OmpR/PhoB-type" evidence="2">
    <location>
        <begin position="1"/>
        <end position="94"/>
    </location>
</feature>
<dbReference type="RefSeq" id="WP_074985261.1">
    <property type="nucleotide sequence ID" value="NZ_CADFGN010000001.1"/>
</dbReference>
<organism evidence="4 5">
    <name type="scientific">Paraburkholderia tropica</name>
    <dbReference type="NCBI Taxonomy" id="92647"/>
    <lineage>
        <taxon>Bacteria</taxon>
        <taxon>Pseudomonadati</taxon>
        <taxon>Pseudomonadota</taxon>
        <taxon>Betaproteobacteria</taxon>
        <taxon>Burkholderiales</taxon>
        <taxon>Burkholderiaceae</taxon>
        <taxon>Paraburkholderia</taxon>
    </lineage>
</organism>
<dbReference type="InterPro" id="IPR049945">
    <property type="entry name" value="AAA_22"/>
</dbReference>
<accession>A0AAQ1JVW6</accession>
<dbReference type="CDD" id="cd00383">
    <property type="entry name" value="trans_reg_C"/>
    <property type="match status" value="1"/>
</dbReference>
<gene>
    <name evidence="4" type="ORF">SAMN05216550_11372</name>
</gene>
<name>A0AAQ1JVW6_9BURK</name>
<protein>
    <submittedName>
        <fullName evidence="4">Predicted ATPase</fullName>
    </submittedName>
</protein>
<dbReference type="InterPro" id="IPR016032">
    <property type="entry name" value="Sig_transdc_resp-reg_C-effctor"/>
</dbReference>
<evidence type="ECO:0000313" key="5">
    <source>
        <dbReference type="Proteomes" id="UP000183529"/>
    </source>
</evidence>
<dbReference type="InterPro" id="IPR011990">
    <property type="entry name" value="TPR-like_helical_dom_sf"/>
</dbReference>
<comment type="caution">
    <text evidence="4">The sequence shown here is derived from an EMBL/GenBank/DDBJ whole genome shotgun (WGS) entry which is preliminary data.</text>
</comment>
<dbReference type="Pfam" id="PF13401">
    <property type="entry name" value="AAA_22"/>
    <property type="match status" value="1"/>
</dbReference>
<feature type="domain" description="OmpR/PhoB-type" evidence="3">
    <location>
        <begin position="1"/>
        <end position="94"/>
    </location>
</feature>
<dbReference type="PANTHER" id="PTHR47691:SF3">
    <property type="entry name" value="HTH-TYPE TRANSCRIPTIONAL REGULATOR RV0890C-RELATED"/>
    <property type="match status" value="1"/>
</dbReference>
<evidence type="ECO:0000313" key="4">
    <source>
        <dbReference type="EMBL" id="SEK01682.1"/>
    </source>
</evidence>
<dbReference type="Pfam" id="PF00486">
    <property type="entry name" value="Trans_reg_C"/>
    <property type="match status" value="1"/>
</dbReference>
<dbReference type="Gene3D" id="1.10.10.10">
    <property type="entry name" value="Winged helix-like DNA-binding domain superfamily/Winged helix DNA-binding domain"/>
    <property type="match status" value="1"/>
</dbReference>
<sequence>MIQIGTLRVSFEQREIRRDGLVMRIGARAFDVLEVLYRANNTMLSKDAIMDAVWPGAIVEENRLQVHVAALRKLLGAERDLIKTVAGRGYVLVVPNQSTASNMPNASSTAGADAGGAVREAAPLPSLASLRVVPLIGRETEIARIVEQFEHVPVTTIVGAGGIGKTCLARHAAREMQRRQGRAVCFVELNKASSRETVFAALAEALDLQGEPGVSCEDAICEAVAASNCLLVLDNAEHVIDVVAGFVDTLVARHHGARLLVTSREPLHIWAESVLRLEPLAVPANGASTEAILAHSAVALFLCRARALAPDCARDEASIALVAEICRRLEGLPLAIELAAARVATLGVEGVASRLDDRLNLLTGGLRSTLPRHQTLRATFEWSYMLLDAASRILFRRSGCFAGAFTFEAVCAVTAEPGMSIAVIVSSLSELATKSLLNVEFRGAIAVYRLTESTRAYALEKLRDEGESQIIATRHVRYMRKRIEESGPFVAQTEHEGADVSTRLSLDDARSAYDWAFSDDGDKVLGVALAGALVGTLLSASRVQECCQRAQRALAVLDTLPAGSVDVVCEMKLCAAYATSLLHVGDDMGRAVALWERVLRLARAADDAEFAADALWGLWNTMQSSGDIHTSLRYATRFQHASAACDSPWRRWLAEQTLAISLHCCGEHDQARERLERTVEAFTTLGATAPSRGWLTVYPLIYARGTLARIALLQCQPAKAMQLVESTLDLIHGDALEPSLSHVLACVAVPIALDCGERQLAANYLALLRSQSASHRLEIWLDYTECLAAKRDMLAGHADVALERLENALPRLASRGFRRVVTPFVVLHAQTLAHAGRFEEARTRLDEALASARANGERYFAPELQRARGWLELRRAAQRGTPPDDVARREEAGRRLLDEAISMARADGAPLWALRATLDLATYEFDKGETARATALIDGLEDSAWDRTSNAPDFQRLAALRQTLQSARTQRTERLAPQ</sequence>
<dbReference type="PROSITE" id="PS51755">
    <property type="entry name" value="OMPR_PHOB"/>
    <property type="match status" value="1"/>
</dbReference>
<dbReference type="EMBL" id="FNZM01000013">
    <property type="protein sequence ID" value="SEK01682.1"/>
    <property type="molecule type" value="Genomic_DNA"/>
</dbReference>
<dbReference type="Gene3D" id="3.40.50.300">
    <property type="entry name" value="P-loop containing nucleotide triphosphate hydrolases"/>
    <property type="match status" value="1"/>
</dbReference>
<dbReference type="InterPro" id="IPR001867">
    <property type="entry name" value="OmpR/PhoB-type_DNA-bd"/>
</dbReference>
<dbReference type="GO" id="GO:0003677">
    <property type="term" value="F:DNA binding"/>
    <property type="evidence" value="ECO:0007669"/>
    <property type="project" value="UniProtKB-UniRule"/>
</dbReference>
<dbReference type="InterPro" id="IPR027417">
    <property type="entry name" value="P-loop_NTPase"/>
</dbReference>
<keyword evidence="1 2" id="KW-0238">DNA-binding</keyword>
<dbReference type="SMART" id="SM00862">
    <property type="entry name" value="Trans_reg_C"/>
    <property type="match status" value="1"/>
</dbReference>
<reference evidence="4 5" key="1">
    <citation type="submission" date="2016-10" db="EMBL/GenBank/DDBJ databases">
        <authorList>
            <person name="Varghese N."/>
            <person name="Submissions S."/>
        </authorList>
    </citation>
    <scope>NUCLEOTIDE SEQUENCE [LARGE SCALE GENOMIC DNA]</scope>
    <source>
        <strain evidence="4 5">LMG 22274</strain>
    </source>
</reference>
<dbReference type="Gene3D" id="1.25.40.10">
    <property type="entry name" value="Tetratricopeptide repeat domain"/>
    <property type="match status" value="1"/>
</dbReference>
<dbReference type="Proteomes" id="UP000183529">
    <property type="component" value="Unassembled WGS sequence"/>
</dbReference>
<dbReference type="GO" id="GO:0006355">
    <property type="term" value="P:regulation of DNA-templated transcription"/>
    <property type="evidence" value="ECO:0007669"/>
    <property type="project" value="InterPro"/>
</dbReference>
<dbReference type="PANTHER" id="PTHR47691">
    <property type="entry name" value="REGULATOR-RELATED"/>
    <property type="match status" value="1"/>
</dbReference>
<dbReference type="PRINTS" id="PR00364">
    <property type="entry name" value="DISEASERSIST"/>
</dbReference>
<dbReference type="SUPFAM" id="SSF52540">
    <property type="entry name" value="P-loop containing nucleoside triphosphate hydrolases"/>
    <property type="match status" value="1"/>
</dbReference>
<proteinExistence type="predicted"/>
<dbReference type="SUPFAM" id="SSF46894">
    <property type="entry name" value="C-terminal effector domain of the bipartite response regulators"/>
    <property type="match status" value="1"/>
</dbReference>
<evidence type="ECO:0000259" key="3">
    <source>
        <dbReference type="PROSITE" id="PS51755"/>
    </source>
</evidence>